<dbReference type="AlphaFoldDB" id="A0A508WP87"/>
<proteinExistence type="predicted"/>
<gene>
    <name evidence="1" type="ORF">EMEDMD4_1020028</name>
</gene>
<sequence length="143" mass="15210">MDGRNVPAQGHFPCLGLGTRCDRGNQKTGLSVSRKVALSHDHAGADAADPVVIYPYRRVGREAIGRVHAVLPDLSSKSILGSTGPWIDPPASRQTSSSTAVSAGYCSGRQSKSTSNAIIFFVKIAQNYTKTKKLGEIQADQDI</sequence>
<protein>
    <submittedName>
        <fullName evidence="1">Uncharacterized protein</fullName>
    </submittedName>
</protein>
<reference evidence="1" key="1">
    <citation type="submission" date="2019-06" db="EMBL/GenBank/DDBJ databases">
        <authorList>
            <person name="Le Quere A."/>
            <person name="Colella S."/>
        </authorList>
    </citation>
    <scope>NUCLEOTIDE SEQUENCE</scope>
    <source>
        <strain evidence="1">EmedicaeMD41</strain>
    </source>
</reference>
<dbReference type="Proteomes" id="UP000507954">
    <property type="component" value="Unassembled WGS sequence"/>
</dbReference>
<organism evidence="1">
    <name type="scientific">Sinorhizobium medicae</name>
    <dbReference type="NCBI Taxonomy" id="110321"/>
    <lineage>
        <taxon>Bacteria</taxon>
        <taxon>Pseudomonadati</taxon>
        <taxon>Pseudomonadota</taxon>
        <taxon>Alphaproteobacteria</taxon>
        <taxon>Hyphomicrobiales</taxon>
        <taxon>Rhizobiaceae</taxon>
        <taxon>Sinorhizobium/Ensifer group</taxon>
        <taxon>Sinorhizobium</taxon>
    </lineage>
</organism>
<name>A0A508WP87_9HYPH</name>
<accession>A0A508WP87</accession>
<dbReference type="EMBL" id="CABFNB010000005">
    <property type="protein sequence ID" value="VTZ59244.1"/>
    <property type="molecule type" value="Genomic_DNA"/>
</dbReference>
<evidence type="ECO:0000313" key="1">
    <source>
        <dbReference type="EMBL" id="VTZ59244.1"/>
    </source>
</evidence>